<organism evidence="6 7">
    <name type="scientific">Vanrija pseudolonga</name>
    <dbReference type="NCBI Taxonomy" id="143232"/>
    <lineage>
        <taxon>Eukaryota</taxon>
        <taxon>Fungi</taxon>
        <taxon>Dikarya</taxon>
        <taxon>Basidiomycota</taxon>
        <taxon>Agaricomycotina</taxon>
        <taxon>Tremellomycetes</taxon>
        <taxon>Trichosporonales</taxon>
        <taxon>Trichosporonaceae</taxon>
        <taxon>Vanrija</taxon>
    </lineage>
</organism>
<evidence type="ECO:0000256" key="1">
    <source>
        <dbReference type="ARBA" id="ARBA00004141"/>
    </source>
</evidence>
<feature type="compositionally biased region" description="Basic and acidic residues" evidence="3">
    <location>
        <begin position="1"/>
        <end position="16"/>
    </location>
</feature>
<dbReference type="InterPro" id="IPR011701">
    <property type="entry name" value="MFS"/>
</dbReference>
<evidence type="ECO:0000256" key="3">
    <source>
        <dbReference type="SAM" id="MobiDB-lite"/>
    </source>
</evidence>
<reference evidence="6" key="1">
    <citation type="submission" date="2023-10" db="EMBL/GenBank/DDBJ databases">
        <authorList>
            <person name="Noh H."/>
        </authorList>
    </citation>
    <scope>NUCLEOTIDE SEQUENCE</scope>
    <source>
        <strain evidence="6">DUCC4014</strain>
    </source>
</reference>
<dbReference type="AlphaFoldDB" id="A0AAF1BG58"/>
<comment type="subcellular location">
    <subcellularLocation>
        <location evidence="1">Membrane</location>
        <topology evidence="1">Multi-pass membrane protein</topology>
    </subcellularLocation>
</comment>
<dbReference type="Gene3D" id="1.20.1250.20">
    <property type="entry name" value="MFS general substrate transporter like domains"/>
    <property type="match status" value="1"/>
</dbReference>
<feature type="transmembrane region" description="Helical" evidence="4">
    <location>
        <begin position="269"/>
        <end position="286"/>
    </location>
</feature>
<dbReference type="GO" id="GO:0022857">
    <property type="term" value="F:transmembrane transporter activity"/>
    <property type="evidence" value="ECO:0007669"/>
    <property type="project" value="InterPro"/>
</dbReference>
<feature type="transmembrane region" description="Helical" evidence="4">
    <location>
        <begin position="396"/>
        <end position="419"/>
    </location>
</feature>
<dbReference type="GeneID" id="87805012"/>
<dbReference type="PANTHER" id="PTHR11360:SF177">
    <property type="entry name" value="RIBOFLAVIN TRANSPORTER MCH5"/>
    <property type="match status" value="1"/>
</dbReference>
<evidence type="ECO:0000256" key="4">
    <source>
        <dbReference type="SAM" id="Phobius"/>
    </source>
</evidence>
<evidence type="ECO:0000256" key="2">
    <source>
        <dbReference type="ARBA" id="ARBA00006727"/>
    </source>
</evidence>
<feature type="region of interest" description="Disordered" evidence="3">
    <location>
        <begin position="1"/>
        <end position="34"/>
    </location>
</feature>
<dbReference type="SUPFAM" id="SSF103473">
    <property type="entry name" value="MFS general substrate transporter"/>
    <property type="match status" value="1"/>
</dbReference>
<comment type="similarity">
    <text evidence="2">Belongs to the major facilitator superfamily. Monocarboxylate porter (TC 2.A.1.13) family.</text>
</comment>
<feature type="transmembrane region" description="Helical" evidence="4">
    <location>
        <begin position="139"/>
        <end position="156"/>
    </location>
</feature>
<proteinExistence type="inferred from homology"/>
<feature type="transmembrane region" description="Helical" evidence="4">
    <location>
        <begin position="66"/>
        <end position="87"/>
    </location>
</feature>
<feature type="transmembrane region" description="Helical" evidence="4">
    <location>
        <begin position="168"/>
        <end position="189"/>
    </location>
</feature>
<keyword evidence="4" id="KW-1133">Transmembrane helix</keyword>
<evidence type="ECO:0000259" key="5">
    <source>
        <dbReference type="PROSITE" id="PS50850"/>
    </source>
</evidence>
<evidence type="ECO:0000313" key="6">
    <source>
        <dbReference type="EMBL" id="WOO78207.1"/>
    </source>
</evidence>
<dbReference type="RefSeq" id="XP_062624239.1">
    <property type="nucleotide sequence ID" value="XM_062768255.1"/>
</dbReference>
<dbReference type="InterPro" id="IPR036259">
    <property type="entry name" value="MFS_trans_sf"/>
</dbReference>
<feature type="transmembrane region" description="Helical" evidence="4">
    <location>
        <begin position="195"/>
        <end position="215"/>
    </location>
</feature>
<feature type="transmembrane region" description="Helical" evidence="4">
    <location>
        <begin position="227"/>
        <end position="246"/>
    </location>
</feature>
<keyword evidence="4" id="KW-0812">Transmembrane</keyword>
<dbReference type="Pfam" id="PF07690">
    <property type="entry name" value="MFS_1"/>
    <property type="match status" value="1"/>
</dbReference>
<dbReference type="PANTHER" id="PTHR11360">
    <property type="entry name" value="MONOCARBOXYLATE TRANSPORTER"/>
    <property type="match status" value="1"/>
</dbReference>
<protein>
    <submittedName>
        <fullName evidence="6">Aspyridones efflux protein apdF</fullName>
    </submittedName>
</protein>
<dbReference type="InterPro" id="IPR050327">
    <property type="entry name" value="Proton-linked_MCT"/>
</dbReference>
<name>A0AAF1BG58_9TREE</name>
<evidence type="ECO:0000313" key="7">
    <source>
        <dbReference type="Proteomes" id="UP000827549"/>
    </source>
</evidence>
<feature type="transmembrane region" description="Helical" evidence="4">
    <location>
        <begin position="425"/>
        <end position="444"/>
    </location>
</feature>
<keyword evidence="4" id="KW-0472">Membrane</keyword>
<feature type="transmembrane region" description="Helical" evidence="4">
    <location>
        <begin position="359"/>
        <end position="384"/>
    </location>
</feature>
<feature type="domain" description="Major facilitator superfamily (MFS) profile" evidence="5">
    <location>
        <begin position="68"/>
        <end position="458"/>
    </location>
</feature>
<sequence length="465" mass="50210">MSHDIQPRDDDAKKFGAEPTEVGGDDYENDKAGLQRSTTITTLEVTEEGVPAPVPGDIGPPPDGGFTAWACAGSASFVTFCLMGFVCSFGQLQEYYLTHQLANYSKSTVAWIGSVQATEVFIFSVIWGRIFDAHGARPLVLAGTTLSVVAVVAMGFCKEYYQIFLSHFLFGFASGMIWPTVTAVGGHWFSTRRGTAIGLIVGGSGGGGIVYPIMFKHLFQRMSFRNSLLIVAAMNAALMFPAWFLLKSRLPKRKPIALRRLAHPWHDKQYAFFAIGCGFYMFNWMSPMFNAPIISRANNASPAVYDYSVAIVSAGGLGGRTLSGWMADKLGVWNVFGTTSFFTAVVLFGFFVPSPIPNGALVAGFVLYGWVSGAWLTLVSAVVAKISPPEEIGIRIGMAWSICGPFMVAGPVICGALIQVDDNKFGYAGIFCGFTFLIASFLAVGPRMVQVIRGFITRKPDLSPA</sequence>
<feature type="transmembrane region" description="Helical" evidence="4">
    <location>
        <begin position="330"/>
        <end position="353"/>
    </location>
</feature>
<keyword evidence="7" id="KW-1185">Reference proteome</keyword>
<dbReference type="PROSITE" id="PS50850">
    <property type="entry name" value="MFS"/>
    <property type="match status" value="1"/>
</dbReference>
<dbReference type="GO" id="GO:0016020">
    <property type="term" value="C:membrane"/>
    <property type="evidence" value="ECO:0007669"/>
    <property type="project" value="UniProtKB-SubCell"/>
</dbReference>
<dbReference type="EMBL" id="CP086714">
    <property type="protein sequence ID" value="WOO78207.1"/>
    <property type="molecule type" value="Genomic_DNA"/>
</dbReference>
<dbReference type="InterPro" id="IPR020846">
    <property type="entry name" value="MFS_dom"/>
</dbReference>
<accession>A0AAF1BG58</accession>
<gene>
    <name evidence="6" type="primary">apdF_6</name>
    <name evidence="6" type="ORF">LOC62_01G001758</name>
</gene>
<feature type="transmembrane region" description="Helical" evidence="4">
    <location>
        <begin position="108"/>
        <end position="127"/>
    </location>
</feature>
<dbReference type="Proteomes" id="UP000827549">
    <property type="component" value="Chromosome 1"/>
</dbReference>